<evidence type="ECO:0000256" key="4">
    <source>
        <dbReference type="RuleBase" id="RU004447"/>
    </source>
</evidence>
<proteinExistence type="inferred from homology"/>
<dbReference type="InterPro" id="IPR050361">
    <property type="entry name" value="MPP/UQCRC_Complex"/>
</dbReference>
<name>A0A9W6N506_9HYPH</name>
<comment type="similarity">
    <text evidence="2 4">Belongs to the peptidase M16 family.</text>
</comment>
<evidence type="ECO:0000259" key="5">
    <source>
        <dbReference type="Pfam" id="PF00675"/>
    </source>
</evidence>
<dbReference type="PROSITE" id="PS00143">
    <property type="entry name" value="INSULINASE"/>
    <property type="match status" value="1"/>
</dbReference>
<keyword evidence="3" id="KW-0645">Protease</keyword>
<feature type="domain" description="Peptidase M16 C-terminal" evidence="6">
    <location>
        <begin position="167"/>
        <end position="339"/>
    </location>
</feature>
<gene>
    <name evidence="7" type="primary">mpp</name>
    <name evidence="7" type="ORF">GCM10008171_31290</name>
</gene>
<feature type="domain" description="Peptidase M16 N-terminal" evidence="5">
    <location>
        <begin position="14"/>
        <end position="160"/>
    </location>
</feature>
<dbReference type="RefSeq" id="WP_271205706.1">
    <property type="nucleotide sequence ID" value="NZ_BSFK01000016.1"/>
</dbReference>
<evidence type="ECO:0000256" key="3">
    <source>
        <dbReference type="ARBA" id="ARBA00023049"/>
    </source>
</evidence>
<sequence>MSARVTTLPSGLAVVTDAMPELGTAAVGVTFGAGARAEREDEHGLAHLLEHMAFKGTARRSALAIAEEIEQVGGDLNAATGVEQTSYSARALAADVGLALDILADIVTEPAFDPEELKREQGVIVQEIGAVEDTPDDLVFDLLQETAFPDQPLGRSILGTPKTVRGLDRDKLSGFLARGYRAGAGVVTAAGAVEHDRVVEDVARLFARLPEGAGETPAPAVYRGGDLRRDKRDLEQIHVAIAFEGRPYDAPDAYAAQVFANLAGGGMSSRLFQEVRERRGLAYSVHAFHWGYADAGLFGAYAALGPQDAAEILPVLLDVLVGAAEDATEREVARAKAQMKAGLLMSLEQPTARADHHARHQLAHGRPLDPDEIVAKIEAVDVDAARAAGARMLATPYTLSALGPTRKLLSAERLAERLGPRRRPAA</sequence>
<keyword evidence="8" id="KW-1185">Reference proteome</keyword>
<dbReference type="InterPro" id="IPR001431">
    <property type="entry name" value="Pept_M16_Zn_BS"/>
</dbReference>
<dbReference type="GO" id="GO:0004222">
    <property type="term" value="F:metalloendopeptidase activity"/>
    <property type="evidence" value="ECO:0007669"/>
    <property type="project" value="InterPro"/>
</dbReference>
<protein>
    <submittedName>
        <fullName evidence="7">Peptidase M16</fullName>
    </submittedName>
</protein>
<organism evidence="7 8">
    <name type="scientific">Methylopila jiangsuensis</name>
    <dbReference type="NCBI Taxonomy" id="586230"/>
    <lineage>
        <taxon>Bacteria</taxon>
        <taxon>Pseudomonadati</taxon>
        <taxon>Pseudomonadota</taxon>
        <taxon>Alphaproteobacteria</taxon>
        <taxon>Hyphomicrobiales</taxon>
        <taxon>Methylopilaceae</taxon>
        <taxon>Methylopila</taxon>
    </lineage>
</organism>
<comment type="caution">
    <text evidence="7">The sequence shown here is derived from an EMBL/GenBank/DDBJ whole genome shotgun (WGS) entry which is preliminary data.</text>
</comment>
<dbReference type="InterPro" id="IPR007863">
    <property type="entry name" value="Peptidase_M16_C"/>
</dbReference>
<dbReference type="AlphaFoldDB" id="A0A9W6N506"/>
<evidence type="ECO:0000256" key="1">
    <source>
        <dbReference type="ARBA" id="ARBA00001947"/>
    </source>
</evidence>
<dbReference type="InterPro" id="IPR011249">
    <property type="entry name" value="Metalloenz_LuxS/M16"/>
</dbReference>
<reference evidence="7" key="2">
    <citation type="submission" date="2023-01" db="EMBL/GenBank/DDBJ databases">
        <authorList>
            <person name="Sun Q."/>
            <person name="Evtushenko L."/>
        </authorList>
    </citation>
    <scope>NUCLEOTIDE SEQUENCE</scope>
    <source>
        <strain evidence="7">VKM B-2555</strain>
    </source>
</reference>
<evidence type="ECO:0000313" key="8">
    <source>
        <dbReference type="Proteomes" id="UP001143364"/>
    </source>
</evidence>
<dbReference type="InterPro" id="IPR011765">
    <property type="entry name" value="Pept_M16_N"/>
</dbReference>
<dbReference type="GO" id="GO:0006508">
    <property type="term" value="P:proteolysis"/>
    <property type="evidence" value="ECO:0007669"/>
    <property type="project" value="InterPro"/>
</dbReference>
<dbReference type="Gene3D" id="3.30.830.10">
    <property type="entry name" value="Metalloenzyme, LuxS/M16 peptidase-like"/>
    <property type="match status" value="2"/>
</dbReference>
<dbReference type="GO" id="GO:0046872">
    <property type="term" value="F:metal ion binding"/>
    <property type="evidence" value="ECO:0007669"/>
    <property type="project" value="InterPro"/>
</dbReference>
<keyword evidence="3" id="KW-0482">Metalloprotease</keyword>
<keyword evidence="3" id="KW-0378">Hydrolase</keyword>
<dbReference type="PANTHER" id="PTHR11851:SF49">
    <property type="entry name" value="MITOCHONDRIAL-PROCESSING PEPTIDASE SUBUNIT ALPHA"/>
    <property type="match status" value="1"/>
</dbReference>
<dbReference type="Proteomes" id="UP001143364">
    <property type="component" value="Unassembled WGS sequence"/>
</dbReference>
<reference evidence="7" key="1">
    <citation type="journal article" date="2014" name="Int. J. Syst. Evol. Microbiol.">
        <title>Complete genome sequence of Corynebacterium casei LMG S-19264T (=DSM 44701T), isolated from a smear-ripened cheese.</title>
        <authorList>
            <consortium name="US DOE Joint Genome Institute (JGI-PGF)"/>
            <person name="Walter F."/>
            <person name="Albersmeier A."/>
            <person name="Kalinowski J."/>
            <person name="Ruckert C."/>
        </authorList>
    </citation>
    <scope>NUCLEOTIDE SEQUENCE</scope>
    <source>
        <strain evidence="7">VKM B-2555</strain>
    </source>
</reference>
<dbReference type="PANTHER" id="PTHR11851">
    <property type="entry name" value="METALLOPROTEASE"/>
    <property type="match status" value="1"/>
</dbReference>
<evidence type="ECO:0000313" key="7">
    <source>
        <dbReference type="EMBL" id="GLK77875.1"/>
    </source>
</evidence>
<evidence type="ECO:0000259" key="6">
    <source>
        <dbReference type="Pfam" id="PF05193"/>
    </source>
</evidence>
<dbReference type="Pfam" id="PF05193">
    <property type="entry name" value="Peptidase_M16_C"/>
    <property type="match status" value="1"/>
</dbReference>
<dbReference type="EMBL" id="BSFK01000016">
    <property type="protein sequence ID" value="GLK77875.1"/>
    <property type="molecule type" value="Genomic_DNA"/>
</dbReference>
<evidence type="ECO:0000256" key="2">
    <source>
        <dbReference type="ARBA" id="ARBA00007261"/>
    </source>
</evidence>
<dbReference type="Pfam" id="PF00675">
    <property type="entry name" value="Peptidase_M16"/>
    <property type="match status" value="1"/>
</dbReference>
<dbReference type="SUPFAM" id="SSF63411">
    <property type="entry name" value="LuxS/MPP-like metallohydrolase"/>
    <property type="match status" value="2"/>
</dbReference>
<comment type="cofactor">
    <cofactor evidence="1">
        <name>Zn(2+)</name>
        <dbReference type="ChEBI" id="CHEBI:29105"/>
    </cofactor>
</comment>
<accession>A0A9W6N506</accession>